<name>A0A182MTP4_9DIPT</name>
<keyword evidence="4" id="KW-1185">Reference proteome</keyword>
<evidence type="ECO:0000313" key="4">
    <source>
        <dbReference type="Proteomes" id="UP000075883"/>
    </source>
</evidence>
<evidence type="ECO:0000313" key="3">
    <source>
        <dbReference type="EnsemblMetazoa" id="ACUA026033-PA"/>
    </source>
</evidence>
<feature type="region of interest" description="Disordered" evidence="1">
    <location>
        <begin position="87"/>
        <end position="107"/>
    </location>
</feature>
<evidence type="ECO:0000256" key="1">
    <source>
        <dbReference type="SAM" id="MobiDB-lite"/>
    </source>
</evidence>
<accession>A0A182MTP4</accession>
<dbReference type="Proteomes" id="UP000075883">
    <property type="component" value="Unassembled WGS sequence"/>
</dbReference>
<sequence length="107" mass="11787">MSIHYEIIGVKNVPAKSLEMLGRKQRLQHATCTSNGRDSGRSLLHQDKCSRAPILALGLLFCITLYLYFTTTTGTDTTQMIVTIPADDADLPGPKGKPKFSQFTSAW</sequence>
<dbReference type="EMBL" id="AXCM01004488">
    <property type="status" value="NOT_ANNOTATED_CDS"/>
    <property type="molecule type" value="Genomic_DNA"/>
</dbReference>
<feature type="transmembrane region" description="Helical" evidence="2">
    <location>
        <begin position="52"/>
        <end position="69"/>
    </location>
</feature>
<reference evidence="4" key="1">
    <citation type="submission" date="2013-09" db="EMBL/GenBank/DDBJ databases">
        <title>The Genome Sequence of Anopheles culicifacies species A.</title>
        <authorList>
            <consortium name="The Broad Institute Genomics Platform"/>
            <person name="Neafsey D.E."/>
            <person name="Besansky N."/>
            <person name="Howell P."/>
            <person name="Walton C."/>
            <person name="Young S.K."/>
            <person name="Zeng Q."/>
            <person name="Gargeya S."/>
            <person name="Fitzgerald M."/>
            <person name="Haas B."/>
            <person name="Abouelleil A."/>
            <person name="Allen A.W."/>
            <person name="Alvarado L."/>
            <person name="Arachchi H.M."/>
            <person name="Berlin A.M."/>
            <person name="Chapman S.B."/>
            <person name="Gainer-Dewar J."/>
            <person name="Goldberg J."/>
            <person name="Griggs A."/>
            <person name="Gujja S."/>
            <person name="Hansen M."/>
            <person name="Howarth C."/>
            <person name="Imamovic A."/>
            <person name="Ireland A."/>
            <person name="Larimer J."/>
            <person name="McCowan C."/>
            <person name="Murphy C."/>
            <person name="Pearson M."/>
            <person name="Poon T.W."/>
            <person name="Priest M."/>
            <person name="Roberts A."/>
            <person name="Saif S."/>
            <person name="Shea T."/>
            <person name="Sisk P."/>
            <person name="Sykes S."/>
            <person name="Wortman J."/>
            <person name="Nusbaum C."/>
            <person name="Birren B."/>
        </authorList>
    </citation>
    <scope>NUCLEOTIDE SEQUENCE [LARGE SCALE GENOMIC DNA]</scope>
    <source>
        <strain evidence="4">A-37</strain>
    </source>
</reference>
<keyword evidence="2" id="KW-0812">Transmembrane</keyword>
<evidence type="ECO:0000256" key="2">
    <source>
        <dbReference type="SAM" id="Phobius"/>
    </source>
</evidence>
<dbReference type="STRING" id="139723.A0A182MTP4"/>
<dbReference type="VEuPathDB" id="VectorBase:ACUA026033"/>
<keyword evidence="2" id="KW-0472">Membrane</keyword>
<organism evidence="3 4">
    <name type="scientific">Anopheles culicifacies</name>
    <dbReference type="NCBI Taxonomy" id="139723"/>
    <lineage>
        <taxon>Eukaryota</taxon>
        <taxon>Metazoa</taxon>
        <taxon>Ecdysozoa</taxon>
        <taxon>Arthropoda</taxon>
        <taxon>Hexapoda</taxon>
        <taxon>Insecta</taxon>
        <taxon>Pterygota</taxon>
        <taxon>Neoptera</taxon>
        <taxon>Endopterygota</taxon>
        <taxon>Diptera</taxon>
        <taxon>Nematocera</taxon>
        <taxon>Culicoidea</taxon>
        <taxon>Culicidae</taxon>
        <taxon>Anophelinae</taxon>
        <taxon>Anopheles</taxon>
        <taxon>culicifacies species complex</taxon>
    </lineage>
</organism>
<dbReference type="EnsemblMetazoa" id="ACUA026033-RA">
    <property type="protein sequence ID" value="ACUA026033-PA"/>
    <property type="gene ID" value="ACUA026033"/>
</dbReference>
<protein>
    <submittedName>
        <fullName evidence="3">Uncharacterized protein</fullName>
    </submittedName>
</protein>
<proteinExistence type="predicted"/>
<dbReference type="AlphaFoldDB" id="A0A182MTP4"/>
<reference evidence="3" key="2">
    <citation type="submission" date="2020-05" db="UniProtKB">
        <authorList>
            <consortium name="EnsemblMetazoa"/>
        </authorList>
    </citation>
    <scope>IDENTIFICATION</scope>
    <source>
        <strain evidence="3">A-37</strain>
    </source>
</reference>
<keyword evidence="2" id="KW-1133">Transmembrane helix</keyword>